<comment type="caution">
    <text evidence="11">Lacks conserved residue(s) required for the propagation of feature annotation.</text>
</comment>
<organism evidence="13 14">
    <name type="scientific">Lentihominibacter faecis</name>
    <dbReference type="NCBI Taxonomy" id="2764712"/>
    <lineage>
        <taxon>Bacteria</taxon>
        <taxon>Bacillati</taxon>
        <taxon>Bacillota</taxon>
        <taxon>Clostridia</taxon>
        <taxon>Peptostreptococcales</taxon>
        <taxon>Anaerovoracaceae</taxon>
        <taxon>Lentihominibacter</taxon>
    </lineage>
</organism>
<comment type="similarity">
    <text evidence="2 11">Belongs to the chorismate synthase family.</text>
</comment>
<evidence type="ECO:0000256" key="7">
    <source>
        <dbReference type="ARBA" id="ARBA00022827"/>
    </source>
</evidence>
<dbReference type="GO" id="GO:0010181">
    <property type="term" value="F:FMN binding"/>
    <property type="evidence" value="ECO:0007669"/>
    <property type="project" value="TreeGrafter"/>
</dbReference>
<evidence type="ECO:0000256" key="11">
    <source>
        <dbReference type="HAMAP-Rule" id="MF_00300"/>
    </source>
</evidence>
<dbReference type="InterPro" id="IPR020541">
    <property type="entry name" value="Chorismate_synthase_CS"/>
</dbReference>
<protein>
    <recommendedName>
        <fullName evidence="3 11">Chorismate synthase</fullName>
        <shortName evidence="11">CS</shortName>
        <ecNumber evidence="3 11">4.2.3.5</ecNumber>
    </recommendedName>
    <alternativeName>
        <fullName evidence="11">5-enolpyruvylshikimate-3-phosphate phospholyase</fullName>
    </alternativeName>
</protein>
<evidence type="ECO:0000256" key="9">
    <source>
        <dbReference type="ARBA" id="ARBA00023141"/>
    </source>
</evidence>
<keyword evidence="9 11" id="KW-0057">Aromatic amino acid biosynthesis</keyword>
<accession>A0A923NCI9</accession>
<sequence length="405" mass="42624">MQSTFGKNIRVSIWGGSHEPAIGVDIEGIPVGTRIDMNQLRAFLQRRAPGNSPFATKRKEPDLPIPVAGIAAWGGGTPPEQAGDPEQADSGTGNLASSNSTRVAGNPGALAEAPVIITTAPLISFEIRNTDTRSGDYKGLRAVPRPGHADYTARLRYGDTLNMAGGGPFSARMTAPLCIAGGIALQMLKEKNIEIGAHLYAIAGIEDTPLDPVSVSAETLVKLQKMEFPVLSETAGEKMAQAILQAKNDLDSVGGIVEVCATGLPGGIGGAMYDGLESYLAPIFFGIPAVKGVEFGAGFHAAELRGSENNDPFYYDYHGQVKTRTNYHGGILGGITTGMPLLARLAFKPTPSISRKQDSVDLEAHKNETLVVKGRHDPCVAVRAVPITEAALALGILDCIMEVTK</sequence>
<feature type="compositionally biased region" description="Polar residues" evidence="12">
    <location>
        <begin position="89"/>
        <end position="103"/>
    </location>
</feature>
<dbReference type="EMBL" id="JACRWC010000054">
    <property type="protein sequence ID" value="MBC5999202.1"/>
    <property type="molecule type" value="Genomic_DNA"/>
</dbReference>
<dbReference type="SUPFAM" id="SSF103263">
    <property type="entry name" value="Chorismate synthase, AroC"/>
    <property type="match status" value="2"/>
</dbReference>
<dbReference type="GO" id="GO:0009073">
    <property type="term" value="P:aromatic amino acid family biosynthetic process"/>
    <property type="evidence" value="ECO:0007669"/>
    <property type="project" value="UniProtKB-KW"/>
</dbReference>
<dbReference type="InterPro" id="IPR035904">
    <property type="entry name" value="Chorismate_synth_AroC_sf"/>
</dbReference>
<dbReference type="PROSITE" id="PS00789">
    <property type="entry name" value="CHORISMATE_SYNTHASE_3"/>
    <property type="match status" value="1"/>
</dbReference>
<dbReference type="GO" id="GO:0005829">
    <property type="term" value="C:cytosol"/>
    <property type="evidence" value="ECO:0007669"/>
    <property type="project" value="TreeGrafter"/>
</dbReference>
<comment type="subunit">
    <text evidence="11">Homotetramer.</text>
</comment>
<dbReference type="InterPro" id="IPR000453">
    <property type="entry name" value="Chorismate_synth"/>
</dbReference>
<evidence type="ECO:0000256" key="1">
    <source>
        <dbReference type="ARBA" id="ARBA00005044"/>
    </source>
</evidence>
<evidence type="ECO:0000256" key="6">
    <source>
        <dbReference type="ARBA" id="ARBA00022643"/>
    </source>
</evidence>
<keyword evidence="14" id="KW-1185">Reference proteome</keyword>
<dbReference type="PIRSF" id="PIRSF001456">
    <property type="entry name" value="Chorismate_synth"/>
    <property type="match status" value="1"/>
</dbReference>
<dbReference type="GO" id="GO:0008652">
    <property type="term" value="P:amino acid biosynthetic process"/>
    <property type="evidence" value="ECO:0007669"/>
    <property type="project" value="UniProtKB-KW"/>
</dbReference>
<dbReference type="PANTHER" id="PTHR21085:SF0">
    <property type="entry name" value="CHORISMATE SYNTHASE"/>
    <property type="match status" value="1"/>
</dbReference>
<proteinExistence type="inferred from homology"/>
<name>A0A923NCI9_9FIRM</name>
<evidence type="ECO:0000256" key="10">
    <source>
        <dbReference type="ARBA" id="ARBA00023239"/>
    </source>
</evidence>
<keyword evidence="10 11" id="KW-0456">Lyase</keyword>
<dbReference type="AlphaFoldDB" id="A0A923NCI9"/>
<feature type="binding site" evidence="11">
    <location>
        <position position="375"/>
    </location>
    <ligand>
        <name>FMN</name>
        <dbReference type="ChEBI" id="CHEBI:58210"/>
    </ligand>
</feature>
<keyword evidence="6 11" id="KW-0288">FMN</keyword>
<dbReference type="CDD" id="cd07304">
    <property type="entry name" value="Chorismate_synthase"/>
    <property type="match status" value="1"/>
</dbReference>
<gene>
    <name evidence="11 13" type="primary">aroC</name>
    <name evidence="13" type="ORF">H8876_04230</name>
</gene>
<keyword evidence="5 11" id="KW-0285">Flavoprotein</keyword>
<keyword evidence="7 11" id="KW-0274">FAD</keyword>
<keyword evidence="4 11" id="KW-0028">Amino-acid biosynthesis</keyword>
<dbReference type="EC" id="4.2.3.5" evidence="3 11"/>
<evidence type="ECO:0000256" key="5">
    <source>
        <dbReference type="ARBA" id="ARBA00022630"/>
    </source>
</evidence>
<dbReference type="HAMAP" id="MF_00300">
    <property type="entry name" value="Chorismate_synth"/>
    <property type="match status" value="1"/>
</dbReference>
<evidence type="ECO:0000256" key="3">
    <source>
        <dbReference type="ARBA" id="ARBA00013036"/>
    </source>
</evidence>
<comment type="pathway">
    <text evidence="1 11">Metabolic intermediate biosynthesis; chorismate biosynthesis; chorismate from D-erythrose 4-phosphate and phosphoenolpyruvate: step 7/7.</text>
</comment>
<dbReference type="RefSeq" id="WP_249286662.1">
    <property type="nucleotide sequence ID" value="NZ_JACRWC010000054.1"/>
</dbReference>
<dbReference type="GO" id="GO:0004107">
    <property type="term" value="F:chorismate synthase activity"/>
    <property type="evidence" value="ECO:0007669"/>
    <property type="project" value="UniProtKB-UniRule"/>
</dbReference>
<comment type="cofactor">
    <cofactor evidence="11">
        <name>FMNH2</name>
        <dbReference type="ChEBI" id="CHEBI:57618"/>
    </cofactor>
    <text evidence="11">Reduced FMN (FMNH(2)).</text>
</comment>
<feature type="binding site" evidence="11">
    <location>
        <position position="47"/>
    </location>
    <ligand>
        <name>NADP(+)</name>
        <dbReference type="ChEBI" id="CHEBI:58349"/>
    </ligand>
</feature>
<comment type="function">
    <text evidence="11">Catalyzes the anti-1,4-elimination of the C-3 phosphate and the C-6 proR hydrogen from 5-enolpyruvylshikimate-3-phosphate (EPSP) to yield chorismate, which is the branch point compound that serves as the starting substrate for the three terminal pathways of aromatic amino acid biosynthesis. This reaction introduces a second double bond into the aromatic ring system.</text>
</comment>
<evidence type="ECO:0000313" key="13">
    <source>
        <dbReference type="EMBL" id="MBC5999202.1"/>
    </source>
</evidence>
<dbReference type="GO" id="GO:0009423">
    <property type="term" value="P:chorismate biosynthetic process"/>
    <property type="evidence" value="ECO:0007669"/>
    <property type="project" value="UniProtKB-UniRule"/>
</dbReference>
<feature type="region of interest" description="Disordered" evidence="12">
    <location>
        <begin position="71"/>
        <end position="103"/>
    </location>
</feature>
<dbReference type="Gene3D" id="3.60.150.10">
    <property type="entry name" value="Chorismate synthase AroC"/>
    <property type="match status" value="1"/>
</dbReference>
<comment type="caution">
    <text evidence="13">The sequence shown here is derived from an EMBL/GenBank/DDBJ whole genome shotgun (WGS) entry which is preliminary data.</text>
</comment>
<dbReference type="Proteomes" id="UP000644115">
    <property type="component" value="Unassembled WGS sequence"/>
</dbReference>
<feature type="binding site" evidence="11">
    <location>
        <begin position="348"/>
        <end position="352"/>
    </location>
    <ligand>
        <name>FMN</name>
        <dbReference type="ChEBI" id="CHEBI:58210"/>
    </ligand>
</feature>
<evidence type="ECO:0000313" key="14">
    <source>
        <dbReference type="Proteomes" id="UP000644115"/>
    </source>
</evidence>
<reference evidence="13" key="1">
    <citation type="submission" date="2020-08" db="EMBL/GenBank/DDBJ databases">
        <authorList>
            <person name="Liu C."/>
            <person name="Sun Q."/>
        </authorList>
    </citation>
    <scope>NUCLEOTIDE SEQUENCE</scope>
    <source>
        <strain evidence="13">BX16</strain>
    </source>
</reference>
<dbReference type="Pfam" id="PF01264">
    <property type="entry name" value="Chorismate_synt"/>
    <property type="match status" value="2"/>
</dbReference>
<evidence type="ECO:0000256" key="12">
    <source>
        <dbReference type="SAM" id="MobiDB-lite"/>
    </source>
</evidence>
<dbReference type="NCBIfam" id="TIGR00033">
    <property type="entry name" value="aroC"/>
    <property type="match status" value="1"/>
</dbReference>
<feature type="binding site" evidence="11">
    <location>
        <position position="333"/>
    </location>
    <ligand>
        <name>FMN</name>
        <dbReference type="ChEBI" id="CHEBI:58210"/>
    </ligand>
</feature>
<comment type="catalytic activity">
    <reaction evidence="11">
        <text>5-O-(1-carboxyvinyl)-3-phosphoshikimate = chorismate + phosphate</text>
        <dbReference type="Rhea" id="RHEA:21020"/>
        <dbReference type="ChEBI" id="CHEBI:29748"/>
        <dbReference type="ChEBI" id="CHEBI:43474"/>
        <dbReference type="ChEBI" id="CHEBI:57701"/>
        <dbReference type="EC" id="4.2.3.5"/>
    </reaction>
</comment>
<keyword evidence="8 11" id="KW-0521">NADP</keyword>
<evidence type="ECO:0000256" key="8">
    <source>
        <dbReference type="ARBA" id="ARBA00022857"/>
    </source>
</evidence>
<dbReference type="PANTHER" id="PTHR21085">
    <property type="entry name" value="CHORISMATE SYNTHASE"/>
    <property type="match status" value="1"/>
</dbReference>
<evidence type="ECO:0000256" key="2">
    <source>
        <dbReference type="ARBA" id="ARBA00008014"/>
    </source>
</evidence>
<evidence type="ECO:0000256" key="4">
    <source>
        <dbReference type="ARBA" id="ARBA00022605"/>
    </source>
</evidence>